<sequence length="850" mass="92357">MDALSAVPDSTTYYDIYTGLWTNWSRGKIFGATLTTTRTSGSLLIAFLSLFVTIVGTHFWRIGCFVFHSVCSTKSSGDALYHQRQAVLRNSANAATGLASFLQIFYAWQQTPSPGRRYQRILPSLAFALLTLAAFAVASTYSSRISTITGNAVLVSSNDCGLTLMRSTENDTEFSTLLLPYLSQLYASSATYAQQCYVNPQSNEGCDRFVQTNLPTKVTRNATCPFEADICKSQDSNILLDTGYLDSHQDFGLNMPTSHRYQYRRVIHCAPLVTEGYKEQVPSLGPNLSTPYMRYYYGQRLKGDATFNYTYEHAVLQKEEFASTDFTGPPASFDVGATGATFTNGSLDEEDSGFQPIEKLARTDAYVYLFFLSTNTVLFSQPVDDPWYAAHSQAGESQHKGTDGLTDVYWGDEVASPMGFTVQHQFCNPSLDKSVGCTPLAGWSDVSSAGKSLWEDDGQLEMFEWVLGVIAGPLDMFGAQIEMLGPSGLDSFSRTYRGEVGYLPPNQWQLDVEKWNNASLALMQRDFVGMAAGPSDSRIADRWLDRASTGAEKRLCKNQKILSTAYTNFSVFGLATILVIGGLIIVVSYTLEPFVAWIQRRRNLDVYARLEWSLNETLQLQRMAHEELGLGTWRRCDKDVPVTESRERLGVLDLSDRTHPRLKAPPASVDEMFDEKAEKNGRGKEAPVNAFPKCWKVAKVAVGEVVQRARVEQGGGGSSSSGGGSGGGSVAAGMAYAMKSIGVEAGVTVADVEGVVDQVLGGVAGRVGCAEERGEEKEDAVAGCHVVRDGVGVGRAVGGGEVAQEAVGPRRGESEGQVEHGEGLDFAGVLVDGDRGCGRLEDRGAVEGLD</sequence>
<evidence type="ECO:0000313" key="3">
    <source>
        <dbReference type="Proteomes" id="UP000183809"/>
    </source>
</evidence>
<dbReference type="Proteomes" id="UP000183809">
    <property type="component" value="Unassembled WGS sequence"/>
</dbReference>
<dbReference type="GeneID" id="31014299"/>
<dbReference type="OrthoDB" id="3540210at2759"/>
<reference evidence="2 3" key="1">
    <citation type="submission" date="2016-10" db="EMBL/GenBank/DDBJ databases">
        <title>Proteomics and genomics reveal pathogen-plant mechanisms compatible with a hemibiotrophic lifestyle of Diplodia corticola.</title>
        <authorList>
            <person name="Fernandes I."/>
            <person name="De Jonge R."/>
            <person name="Van De Peer Y."/>
            <person name="Devreese B."/>
            <person name="Alves A."/>
            <person name="Esteves A.C."/>
        </authorList>
    </citation>
    <scope>NUCLEOTIDE SEQUENCE [LARGE SCALE GENOMIC DNA]</scope>
    <source>
        <strain evidence="2 3">CBS 112549</strain>
    </source>
</reference>
<evidence type="ECO:0000256" key="1">
    <source>
        <dbReference type="SAM" id="Phobius"/>
    </source>
</evidence>
<feature type="transmembrane region" description="Helical" evidence="1">
    <location>
        <begin position="43"/>
        <end position="70"/>
    </location>
</feature>
<evidence type="ECO:0000313" key="2">
    <source>
        <dbReference type="EMBL" id="OJD39089.1"/>
    </source>
</evidence>
<name>A0A1J9RF92_9PEZI</name>
<dbReference type="AlphaFoldDB" id="A0A1J9RF92"/>
<protein>
    <submittedName>
        <fullName evidence="2">Cytochrome p450 protein</fullName>
    </submittedName>
</protein>
<organism evidence="2 3">
    <name type="scientific">Diplodia corticola</name>
    <dbReference type="NCBI Taxonomy" id="236234"/>
    <lineage>
        <taxon>Eukaryota</taxon>
        <taxon>Fungi</taxon>
        <taxon>Dikarya</taxon>
        <taxon>Ascomycota</taxon>
        <taxon>Pezizomycotina</taxon>
        <taxon>Dothideomycetes</taxon>
        <taxon>Dothideomycetes incertae sedis</taxon>
        <taxon>Botryosphaeriales</taxon>
        <taxon>Botryosphaeriaceae</taxon>
        <taxon>Diplodia</taxon>
    </lineage>
</organism>
<feature type="transmembrane region" description="Helical" evidence="1">
    <location>
        <begin position="90"/>
        <end position="109"/>
    </location>
</feature>
<comment type="caution">
    <text evidence="2">The sequence shown here is derived from an EMBL/GenBank/DDBJ whole genome shotgun (WGS) entry which is preliminary data.</text>
</comment>
<feature type="transmembrane region" description="Helical" evidence="1">
    <location>
        <begin position="121"/>
        <end position="141"/>
    </location>
</feature>
<dbReference type="RefSeq" id="XP_020134700.1">
    <property type="nucleotide sequence ID" value="XM_020274038.1"/>
</dbReference>
<keyword evidence="1" id="KW-0812">Transmembrane</keyword>
<keyword evidence="1" id="KW-1133">Transmembrane helix</keyword>
<keyword evidence="3" id="KW-1185">Reference proteome</keyword>
<accession>A0A1J9RF92</accession>
<dbReference type="EMBL" id="MNUE01000003">
    <property type="protein sequence ID" value="OJD39089.1"/>
    <property type="molecule type" value="Genomic_DNA"/>
</dbReference>
<keyword evidence="1" id="KW-0472">Membrane</keyword>
<gene>
    <name evidence="2" type="ORF">BKCO1_3000147</name>
</gene>
<feature type="transmembrane region" description="Helical" evidence="1">
    <location>
        <begin position="569"/>
        <end position="591"/>
    </location>
</feature>
<proteinExistence type="predicted"/>